<dbReference type="InterPro" id="IPR028110">
    <property type="entry name" value="TMEM254"/>
</dbReference>
<protein>
    <recommendedName>
        <fullName evidence="1">DUF2470 domain-containing protein</fullName>
    </recommendedName>
</protein>
<reference evidence="2 3" key="1">
    <citation type="submission" date="2014-02" db="EMBL/GenBank/DDBJ databases">
        <title>Transposable element dynamics among asymbiotic and ectomycorrhizal Amanita fungi.</title>
        <authorList>
            <consortium name="DOE Joint Genome Institute"/>
            <person name="Hess J."/>
            <person name="Skrede I."/>
            <person name="Wolfe B."/>
            <person name="LaButti K."/>
            <person name="Ohm R.A."/>
            <person name="Grigoriev I.V."/>
            <person name="Pringle A."/>
        </authorList>
    </citation>
    <scope>NUCLEOTIDE SEQUENCE [LARGE SCALE GENOMIC DNA]</scope>
    <source>
        <strain evidence="2 3">SKay4041</strain>
    </source>
</reference>
<evidence type="ECO:0000313" key="3">
    <source>
        <dbReference type="Proteomes" id="UP000242287"/>
    </source>
</evidence>
<dbReference type="PANTHER" id="PTHR37783:SF1">
    <property type="entry name" value="MEMBRANE PROTEIN, PUTATIVE (AFU_ORTHOLOGUE AFUA_1G04315)-RELATED"/>
    <property type="match status" value="1"/>
</dbReference>
<dbReference type="Pfam" id="PF10615">
    <property type="entry name" value="DUF2470"/>
    <property type="match status" value="1"/>
</dbReference>
<dbReference type="InterPro" id="IPR019595">
    <property type="entry name" value="DUF2470"/>
</dbReference>
<name>A0A2A9NEQ5_9AGAR</name>
<gene>
    <name evidence="2" type="ORF">AMATHDRAFT_65255</name>
</gene>
<dbReference type="EMBL" id="KZ302059">
    <property type="protein sequence ID" value="PFH48538.1"/>
    <property type="molecule type" value="Genomic_DNA"/>
</dbReference>
<feature type="domain" description="DUF2470" evidence="1">
    <location>
        <begin position="12"/>
        <end position="85"/>
    </location>
</feature>
<dbReference type="Pfam" id="PF14934">
    <property type="entry name" value="TMEM254"/>
    <property type="match status" value="1"/>
</dbReference>
<evidence type="ECO:0000259" key="1">
    <source>
        <dbReference type="Pfam" id="PF10615"/>
    </source>
</evidence>
<dbReference type="PANTHER" id="PTHR37783">
    <property type="entry name" value="MEMBRANE PROTEIN, PUTATIVE (AFU_ORTHOLOGUE AFUA_1G04315)-RELATED"/>
    <property type="match status" value="1"/>
</dbReference>
<dbReference type="InterPro" id="IPR037119">
    <property type="entry name" value="Haem_oxidase_HugZ-like_sf"/>
</dbReference>
<dbReference type="OrthoDB" id="5553410at2759"/>
<dbReference type="Proteomes" id="UP000242287">
    <property type="component" value="Unassembled WGS sequence"/>
</dbReference>
<dbReference type="Gene3D" id="3.20.180.10">
    <property type="entry name" value="PNP-oxidase-like"/>
    <property type="match status" value="1"/>
</dbReference>
<dbReference type="AlphaFoldDB" id="A0A2A9NEQ5"/>
<accession>A0A2A9NEQ5</accession>
<evidence type="ECO:0000313" key="2">
    <source>
        <dbReference type="EMBL" id="PFH48538.1"/>
    </source>
</evidence>
<keyword evidence="3" id="KW-1185">Reference proteome</keyword>
<sequence length="212" mass="23630">MADPVAEKSAFLKMYMSNHPDTLVAYAKYYGKVEGHIVSAEMTDISTKRMILLCTLKSGEKQSTEVTFNPPLVGYEAVKPRLLEMKAIAQEKLGMIKAPKIDTFVFPRDAWVSLPLPFVLGWLLSSAGSESGGVGSWLVHWIGVGKVQWATGIFVVLHCLESLYTWSLCKKHTGPNVGTMYIVGTLMCGFPMWKDLRKRIQDARINSVMKVQ</sequence>
<proteinExistence type="predicted"/>
<organism evidence="2 3">
    <name type="scientific">Amanita thiersii Skay4041</name>
    <dbReference type="NCBI Taxonomy" id="703135"/>
    <lineage>
        <taxon>Eukaryota</taxon>
        <taxon>Fungi</taxon>
        <taxon>Dikarya</taxon>
        <taxon>Basidiomycota</taxon>
        <taxon>Agaricomycotina</taxon>
        <taxon>Agaricomycetes</taxon>
        <taxon>Agaricomycetidae</taxon>
        <taxon>Agaricales</taxon>
        <taxon>Pluteineae</taxon>
        <taxon>Amanitaceae</taxon>
        <taxon>Amanita</taxon>
    </lineage>
</organism>